<feature type="transmembrane region" description="Helical" evidence="7">
    <location>
        <begin position="78"/>
        <end position="97"/>
    </location>
</feature>
<protein>
    <submittedName>
        <fullName evidence="8">Transmembrane protein 39A</fullName>
    </submittedName>
</protein>
<feature type="transmembrane region" description="Helical" evidence="7">
    <location>
        <begin position="291"/>
        <end position="312"/>
    </location>
</feature>
<feature type="transmembrane region" description="Helical" evidence="7">
    <location>
        <begin position="446"/>
        <end position="464"/>
    </location>
</feature>
<keyword evidence="5 7" id="KW-0472">Membrane</keyword>
<reference evidence="8" key="1">
    <citation type="submission" date="2021-10" db="EMBL/GenBank/DDBJ databases">
        <title>Tropical sea cucumber genome reveals ecological adaptation and Cuvierian tubules defense mechanism.</title>
        <authorList>
            <person name="Chen T."/>
        </authorList>
    </citation>
    <scope>NUCLEOTIDE SEQUENCE</scope>
    <source>
        <strain evidence="8">Nanhai2018</strain>
        <tissue evidence="8">Muscle</tissue>
    </source>
</reference>
<feature type="compositionally biased region" description="Polar residues" evidence="6">
    <location>
        <begin position="25"/>
        <end position="39"/>
    </location>
</feature>
<dbReference type="PANTHER" id="PTHR12995:SF4">
    <property type="entry name" value="FI21814P1"/>
    <property type="match status" value="1"/>
</dbReference>
<evidence type="ECO:0000256" key="2">
    <source>
        <dbReference type="ARBA" id="ARBA00010737"/>
    </source>
</evidence>
<dbReference type="EMBL" id="JAIZAY010000016">
    <property type="protein sequence ID" value="KAJ8026838.1"/>
    <property type="molecule type" value="Genomic_DNA"/>
</dbReference>
<feature type="transmembrane region" description="Helical" evidence="7">
    <location>
        <begin position="117"/>
        <end position="141"/>
    </location>
</feature>
<comment type="similarity">
    <text evidence="2">Belongs to the TMEM39 family.</text>
</comment>
<dbReference type="OrthoDB" id="5862608at2759"/>
<comment type="subcellular location">
    <subcellularLocation>
        <location evidence="1">Membrane</location>
        <topology evidence="1">Multi-pass membrane protein</topology>
    </subcellularLocation>
</comment>
<evidence type="ECO:0000256" key="4">
    <source>
        <dbReference type="ARBA" id="ARBA00022989"/>
    </source>
</evidence>
<dbReference type="AlphaFoldDB" id="A0A9Q1BHY1"/>
<feature type="transmembrane region" description="Helical" evidence="7">
    <location>
        <begin position="197"/>
        <end position="223"/>
    </location>
</feature>
<feature type="transmembrane region" description="Helical" evidence="7">
    <location>
        <begin position="153"/>
        <end position="177"/>
    </location>
</feature>
<dbReference type="GO" id="GO:0016020">
    <property type="term" value="C:membrane"/>
    <property type="evidence" value="ECO:0007669"/>
    <property type="project" value="UniProtKB-SubCell"/>
</dbReference>
<keyword evidence="9" id="KW-1185">Reference proteome</keyword>
<evidence type="ECO:0000256" key="5">
    <source>
        <dbReference type="ARBA" id="ARBA00023136"/>
    </source>
</evidence>
<evidence type="ECO:0000313" key="8">
    <source>
        <dbReference type="EMBL" id="KAJ8026838.1"/>
    </source>
</evidence>
<evidence type="ECO:0000256" key="7">
    <source>
        <dbReference type="SAM" id="Phobius"/>
    </source>
</evidence>
<evidence type="ECO:0000256" key="1">
    <source>
        <dbReference type="ARBA" id="ARBA00004141"/>
    </source>
</evidence>
<keyword evidence="3 7" id="KW-0812">Transmembrane</keyword>
<evidence type="ECO:0000256" key="6">
    <source>
        <dbReference type="SAM" id="MobiDB-lite"/>
    </source>
</evidence>
<proteinExistence type="inferred from homology"/>
<dbReference type="InterPro" id="IPR019397">
    <property type="entry name" value="Uncharacterised_TMEM39"/>
</dbReference>
<sequence length="485" mass="55792">MAGGRRGPGRPQLSRSMPPPPLHATNVTQSGGSNVQTTSIRHRGSNSSSGSGVLHTTLIPIAPIHHPAFPPLPPNSNMAFEVSVVMYLLTALCMQYMNIYKTTWWLVSYPASYSLNFYLVDPYLFFFIVMILIRRLVWCFIRDTQNNVQKVTLTYCLVLAMKVLLVAAMSVGMVWCLWKMVQNNSPLNLLFLAYPPLTLLCILCFLTLVFGVLLCSLVSYLLLYGLTIEVNANLVPLTTNKPQKPEFNPQSIPWNGSPVWCPRHRCSDSPQEVRTEADLLKVDFNARMKTVLFNSMVCAYYVGFVPICFLQPHMYLDLWWSCLLIAFVWVNSFVLFGAHFLPPRYCDTLHRCSLHLGRWQRVDHGYNSPQHFWSEATVWPQGVLVRYNKGLYKATGVQNVALPSDSSYARFYFMFHQPMRLLNLFLILELVVVLVELYILFTNTHWNYVVSLSLMLFCNYYSLFKLLRDRFVLVRVYHRSKEDGE</sequence>
<dbReference type="Proteomes" id="UP001152320">
    <property type="component" value="Chromosome 16"/>
</dbReference>
<gene>
    <name evidence="8" type="ORF">HOLleu_31788</name>
</gene>
<dbReference type="Pfam" id="PF10271">
    <property type="entry name" value="Tmp39"/>
    <property type="match status" value="1"/>
</dbReference>
<evidence type="ECO:0000313" key="9">
    <source>
        <dbReference type="Proteomes" id="UP001152320"/>
    </source>
</evidence>
<accession>A0A9Q1BHY1</accession>
<keyword evidence="4 7" id="KW-1133">Transmembrane helix</keyword>
<evidence type="ECO:0000256" key="3">
    <source>
        <dbReference type="ARBA" id="ARBA00022692"/>
    </source>
</evidence>
<feature type="region of interest" description="Disordered" evidence="6">
    <location>
        <begin position="1"/>
        <end position="52"/>
    </location>
</feature>
<dbReference type="PANTHER" id="PTHR12995">
    <property type="entry name" value="FI21814P1"/>
    <property type="match status" value="1"/>
</dbReference>
<feature type="transmembrane region" description="Helical" evidence="7">
    <location>
        <begin position="318"/>
        <end position="341"/>
    </location>
</feature>
<organism evidence="8 9">
    <name type="scientific">Holothuria leucospilota</name>
    <name type="common">Black long sea cucumber</name>
    <name type="synonym">Mertensiothuria leucospilota</name>
    <dbReference type="NCBI Taxonomy" id="206669"/>
    <lineage>
        <taxon>Eukaryota</taxon>
        <taxon>Metazoa</taxon>
        <taxon>Echinodermata</taxon>
        <taxon>Eleutherozoa</taxon>
        <taxon>Echinozoa</taxon>
        <taxon>Holothuroidea</taxon>
        <taxon>Aspidochirotacea</taxon>
        <taxon>Aspidochirotida</taxon>
        <taxon>Holothuriidae</taxon>
        <taxon>Holothuria</taxon>
    </lineage>
</organism>
<feature type="transmembrane region" description="Helical" evidence="7">
    <location>
        <begin position="421"/>
        <end position="440"/>
    </location>
</feature>
<name>A0A9Q1BHY1_HOLLE</name>
<comment type="caution">
    <text evidence="8">The sequence shown here is derived from an EMBL/GenBank/DDBJ whole genome shotgun (WGS) entry which is preliminary data.</text>
</comment>